<sequence>MLHQGQTRNNIEDPYSEYKKNLDIYKADDDIHMSGCEKFTNAHLKDAEGGAPKICNISINFLNDLKKKNDSFYQEDGCKYLYYWLHAETKSEASEDILDVYKKLNNIFNDQNGGFHMFDNYINRMDNDIYQKVKKIILIYDKFNNFEREVMPQNSQKKCTSECITLFTSCVDECRKVYDYDFCNKLKKFREHYNYFIQSILQCKGDEYLLKPVDVFDIIGMIIIPFVLILITSFILQLLYKFTPFGPWIRSIIVKKKKIWDNISQEENHLLHNYELDKDDSKKPQYKLAYNSL</sequence>
<dbReference type="AlphaFoldDB" id="A0A1A9AQB6"/>
<dbReference type="EMBL" id="FLRD01001867">
    <property type="protein sequence ID" value="SBT58406.1"/>
    <property type="molecule type" value="Genomic_DNA"/>
</dbReference>
<organism evidence="2 3">
    <name type="scientific">Plasmodium ovale wallikeri</name>
    <dbReference type="NCBI Taxonomy" id="864142"/>
    <lineage>
        <taxon>Eukaryota</taxon>
        <taxon>Sar</taxon>
        <taxon>Alveolata</taxon>
        <taxon>Apicomplexa</taxon>
        <taxon>Aconoidasida</taxon>
        <taxon>Haemosporida</taxon>
        <taxon>Plasmodiidae</taxon>
        <taxon>Plasmodium</taxon>
        <taxon>Plasmodium (Plasmodium)</taxon>
    </lineage>
</organism>
<accession>A0A1A9AQB6</accession>
<reference evidence="3" key="1">
    <citation type="submission" date="2016-05" db="EMBL/GenBank/DDBJ databases">
        <authorList>
            <person name="Naeem Raeece"/>
        </authorList>
    </citation>
    <scope>NUCLEOTIDE SEQUENCE [LARGE SCALE GENOMIC DNA]</scope>
</reference>
<keyword evidence="1" id="KW-0472">Membrane</keyword>
<name>A0A1A9AQB6_PLAOA</name>
<feature type="transmembrane region" description="Helical" evidence="1">
    <location>
        <begin position="218"/>
        <end position="240"/>
    </location>
</feature>
<keyword evidence="3" id="KW-1185">Reference proteome</keyword>
<gene>
    <name evidence="2" type="ORF">POVWA1_087450</name>
</gene>
<evidence type="ECO:0000313" key="3">
    <source>
        <dbReference type="Proteomes" id="UP000078555"/>
    </source>
</evidence>
<keyword evidence="1" id="KW-0812">Transmembrane</keyword>
<protein>
    <submittedName>
        <fullName evidence="2">PIR Superfamily Protein</fullName>
    </submittedName>
</protein>
<dbReference type="Proteomes" id="UP000078555">
    <property type="component" value="Unassembled WGS sequence"/>
</dbReference>
<dbReference type="Pfam" id="PF05795">
    <property type="entry name" value="Plasmodium_Vir"/>
    <property type="match status" value="1"/>
</dbReference>
<keyword evidence="1" id="KW-1133">Transmembrane helix</keyword>
<dbReference type="InterPro" id="IPR008780">
    <property type="entry name" value="Plasmodium_Vir"/>
</dbReference>
<evidence type="ECO:0000313" key="2">
    <source>
        <dbReference type="EMBL" id="SBT58406.1"/>
    </source>
</evidence>
<evidence type="ECO:0000256" key="1">
    <source>
        <dbReference type="SAM" id="Phobius"/>
    </source>
</evidence>
<proteinExistence type="predicted"/>